<dbReference type="PANTHER" id="PTHR43861:SF1">
    <property type="entry name" value="TRANS-ACONITATE 2-METHYLTRANSFERASE"/>
    <property type="match status" value="1"/>
</dbReference>
<gene>
    <name evidence="2" type="ORF">IAB90_04340</name>
</gene>
<organism evidence="2 3">
    <name type="scientific">Candidatus Coproplasma stercoripullorum</name>
    <dbReference type="NCBI Taxonomy" id="2840751"/>
    <lineage>
        <taxon>Bacteria</taxon>
        <taxon>Bacillati</taxon>
        <taxon>Bacillota</taxon>
        <taxon>Clostridia</taxon>
        <taxon>Eubacteriales</taxon>
        <taxon>Candidatus Coproplasma</taxon>
    </lineage>
</organism>
<dbReference type="Gene3D" id="3.40.50.150">
    <property type="entry name" value="Vaccinia Virus protein VP39"/>
    <property type="match status" value="1"/>
</dbReference>
<name>A0A9D1AGG2_9FIRM</name>
<dbReference type="GO" id="GO:0008757">
    <property type="term" value="F:S-adenosylmethionine-dependent methyltransferase activity"/>
    <property type="evidence" value="ECO:0007669"/>
    <property type="project" value="InterPro"/>
</dbReference>
<dbReference type="InterPro" id="IPR029063">
    <property type="entry name" value="SAM-dependent_MTases_sf"/>
</dbReference>
<dbReference type="InterPro" id="IPR013216">
    <property type="entry name" value="Methyltransf_11"/>
</dbReference>
<dbReference type="Proteomes" id="UP000824179">
    <property type="component" value="Unassembled WGS sequence"/>
</dbReference>
<reference evidence="2" key="1">
    <citation type="submission" date="2020-10" db="EMBL/GenBank/DDBJ databases">
        <authorList>
            <person name="Gilroy R."/>
        </authorList>
    </citation>
    <scope>NUCLEOTIDE SEQUENCE</scope>
    <source>
        <strain evidence="2">ChiW25-3613</strain>
    </source>
</reference>
<evidence type="ECO:0000259" key="1">
    <source>
        <dbReference type="Pfam" id="PF08241"/>
    </source>
</evidence>
<evidence type="ECO:0000313" key="2">
    <source>
        <dbReference type="EMBL" id="HIR39595.1"/>
    </source>
</evidence>
<dbReference type="AlphaFoldDB" id="A0A9D1AGG2"/>
<feature type="domain" description="Methyltransferase type 11" evidence="1">
    <location>
        <begin position="38"/>
        <end position="127"/>
    </location>
</feature>
<comment type="caution">
    <text evidence="2">The sequence shown here is derived from an EMBL/GenBank/DDBJ whole genome shotgun (WGS) entry which is preliminary data.</text>
</comment>
<accession>A0A9D1AGG2</accession>
<dbReference type="CDD" id="cd02440">
    <property type="entry name" value="AdoMet_MTases"/>
    <property type="match status" value="1"/>
</dbReference>
<dbReference type="SUPFAM" id="SSF53335">
    <property type="entry name" value="S-adenosyl-L-methionine-dependent methyltransferases"/>
    <property type="match status" value="1"/>
</dbReference>
<protein>
    <submittedName>
        <fullName evidence="2">Methyltransferase domain-containing protein</fullName>
    </submittedName>
</protein>
<dbReference type="EMBL" id="DVHB01000075">
    <property type="protein sequence ID" value="HIR39595.1"/>
    <property type="molecule type" value="Genomic_DNA"/>
</dbReference>
<evidence type="ECO:0000313" key="3">
    <source>
        <dbReference type="Proteomes" id="UP000824179"/>
    </source>
</evidence>
<dbReference type="GO" id="GO:0032259">
    <property type="term" value="P:methylation"/>
    <property type="evidence" value="ECO:0007669"/>
    <property type="project" value="UniProtKB-KW"/>
</dbReference>
<dbReference type="PANTHER" id="PTHR43861">
    <property type="entry name" value="TRANS-ACONITATE 2-METHYLTRANSFERASE-RELATED"/>
    <property type="match status" value="1"/>
</dbReference>
<sequence>MNIEWNTGDYHKNFSFVYKYGEELLNLFTLQKGARVADVGCGSAVLTKELRGAGYDVCGIDSSTQMIELDKNNAPDIPFICADATQFRLEEPVDGIFSNAVFHWIDDHEALAENLARNLRAGGELVCEFGGKGCAEAVHSALEDIFKAHGLEYKRTFNFKSIGEFAPVLERHSLVPVYCTLFPRPTRQQGEDGLKNWIFTFLKEPFSAVPEGEREQIIAEAERDLRPMLYKDGEWYIDYVRIRVKAIKV</sequence>
<keyword evidence="2" id="KW-0808">Transferase</keyword>
<dbReference type="Pfam" id="PF08241">
    <property type="entry name" value="Methyltransf_11"/>
    <property type="match status" value="1"/>
</dbReference>
<keyword evidence="2" id="KW-0489">Methyltransferase</keyword>
<proteinExistence type="predicted"/>
<reference evidence="2" key="2">
    <citation type="journal article" date="2021" name="PeerJ">
        <title>Extensive microbial diversity within the chicken gut microbiome revealed by metagenomics and culture.</title>
        <authorList>
            <person name="Gilroy R."/>
            <person name="Ravi A."/>
            <person name="Getino M."/>
            <person name="Pursley I."/>
            <person name="Horton D.L."/>
            <person name="Alikhan N.F."/>
            <person name="Baker D."/>
            <person name="Gharbi K."/>
            <person name="Hall N."/>
            <person name="Watson M."/>
            <person name="Adriaenssens E.M."/>
            <person name="Foster-Nyarko E."/>
            <person name="Jarju S."/>
            <person name="Secka A."/>
            <person name="Antonio M."/>
            <person name="Oren A."/>
            <person name="Chaudhuri R.R."/>
            <person name="La Ragione R."/>
            <person name="Hildebrand F."/>
            <person name="Pallen M.J."/>
        </authorList>
    </citation>
    <scope>NUCLEOTIDE SEQUENCE</scope>
    <source>
        <strain evidence="2">ChiW25-3613</strain>
    </source>
</reference>